<evidence type="ECO:0000313" key="1">
    <source>
        <dbReference type="EMBL" id="MEJ2866434.1"/>
    </source>
</evidence>
<protein>
    <submittedName>
        <fullName evidence="1">Uncharacterized protein</fullName>
    </submittedName>
</protein>
<reference evidence="1 2" key="1">
    <citation type="submission" date="2024-03" db="EMBL/GenBank/DDBJ databases">
        <title>Actinomycetospora sp. OC33-EN08, a novel actinomycete isolated from wild orchid (Aerides multiflora).</title>
        <authorList>
            <person name="Suriyachadkun C."/>
        </authorList>
    </citation>
    <scope>NUCLEOTIDE SEQUENCE [LARGE SCALE GENOMIC DNA]</scope>
    <source>
        <strain evidence="1 2">OC33-EN08</strain>
    </source>
</reference>
<accession>A0ABU8MGK9</accession>
<keyword evidence="2" id="KW-1185">Reference proteome</keyword>
<sequence length="192" mass="20502">MTDVAPLHADPERRLAAAHAIAVDVPDVDVDALAAEISASFDLLRNEGVRLCGRLPVEDPGASATVTVAVRALAPTDDRSGSFSERAIAALRDDTAVRRPLADTRAIDLPCGPAVASLVFGEFELLPGTVPSFRAEFLVPTPEWDGVVVVDVQTTDEAAWPEASQEAVRIARSLRFLDDGETAREGEHLLRL</sequence>
<organism evidence="1 2">
    <name type="scientific">Actinomycetospora aurantiaca</name>
    <dbReference type="NCBI Taxonomy" id="3129233"/>
    <lineage>
        <taxon>Bacteria</taxon>
        <taxon>Bacillati</taxon>
        <taxon>Actinomycetota</taxon>
        <taxon>Actinomycetes</taxon>
        <taxon>Pseudonocardiales</taxon>
        <taxon>Pseudonocardiaceae</taxon>
        <taxon>Actinomycetospora</taxon>
    </lineage>
</organism>
<gene>
    <name evidence="1" type="ORF">WCD74_01570</name>
</gene>
<dbReference type="RefSeq" id="WP_337693057.1">
    <property type="nucleotide sequence ID" value="NZ_JBBEGN010000001.1"/>
</dbReference>
<name>A0ABU8MGK9_9PSEU</name>
<dbReference type="Proteomes" id="UP001385809">
    <property type="component" value="Unassembled WGS sequence"/>
</dbReference>
<proteinExistence type="predicted"/>
<dbReference type="EMBL" id="JBBEGN010000001">
    <property type="protein sequence ID" value="MEJ2866434.1"/>
    <property type="molecule type" value="Genomic_DNA"/>
</dbReference>
<comment type="caution">
    <text evidence="1">The sequence shown here is derived from an EMBL/GenBank/DDBJ whole genome shotgun (WGS) entry which is preliminary data.</text>
</comment>
<evidence type="ECO:0000313" key="2">
    <source>
        <dbReference type="Proteomes" id="UP001385809"/>
    </source>
</evidence>